<protein>
    <recommendedName>
        <fullName evidence="3">DUF1993 domain-containing protein</fullName>
    </recommendedName>
</protein>
<dbReference type="GeneID" id="19269971"/>
<name>W3XCA9_PESFW</name>
<dbReference type="SUPFAM" id="SSF109854">
    <property type="entry name" value="DinB/YfiT-like putative metalloenzymes"/>
    <property type="match status" value="1"/>
</dbReference>
<dbReference type="InParanoid" id="W3XCA9"/>
<dbReference type="RefSeq" id="XP_007831730.1">
    <property type="nucleotide sequence ID" value="XM_007833539.1"/>
</dbReference>
<dbReference type="OMA" id="LIACADK"/>
<dbReference type="PANTHER" id="PTHR36922:SF1">
    <property type="entry name" value="DUF1993 DOMAIN-CONTAINING PROTEIN"/>
    <property type="match status" value="1"/>
</dbReference>
<proteinExistence type="predicted"/>
<organism evidence="1 2">
    <name type="scientific">Pestalotiopsis fici (strain W106-1 / CGMCC3.15140)</name>
    <dbReference type="NCBI Taxonomy" id="1229662"/>
    <lineage>
        <taxon>Eukaryota</taxon>
        <taxon>Fungi</taxon>
        <taxon>Dikarya</taxon>
        <taxon>Ascomycota</taxon>
        <taxon>Pezizomycotina</taxon>
        <taxon>Sordariomycetes</taxon>
        <taxon>Xylariomycetidae</taxon>
        <taxon>Amphisphaeriales</taxon>
        <taxon>Sporocadaceae</taxon>
        <taxon>Pestalotiopsis</taxon>
    </lineage>
</organism>
<evidence type="ECO:0008006" key="3">
    <source>
        <dbReference type="Google" id="ProtNLM"/>
    </source>
</evidence>
<dbReference type="OrthoDB" id="3724345at2759"/>
<gene>
    <name evidence="1" type="ORF">PFICI_04958</name>
</gene>
<evidence type="ECO:0000313" key="1">
    <source>
        <dbReference type="EMBL" id="ETS83082.1"/>
    </source>
</evidence>
<dbReference type="InterPro" id="IPR034660">
    <property type="entry name" value="DinB/YfiT-like"/>
</dbReference>
<evidence type="ECO:0000313" key="2">
    <source>
        <dbReference type="Proteomes" id="UP000030651"/>
    </source>
</evidence>
<dbReference type="HOGENOM" id="CLU_090929_2_0_1"/>
<dbReference type="Gene3D" id="1.20.120.450">
    <property type="entry name" value="dinb family like domain"/>
    <property type="match status" value="1"/>
</dbReference>
<dbReference type="InterPro" id="IPR018531">
    <property type="entry name" value="DUF1993"/>
</dbReference>
<dbReference type="Pfam" id="PF09351">
    <property type="entry name" value="DUF1993"/>
    <property type="match status" value="1"/>
</dbReference>
<dbReference type="eggNOG" id="ENOG502SRAW">
    <property type="taxonomic scope" value="Eukaryota"/>
</dbReference>
<dbReference type="AlphaFoldDB" id="W3XCA9"/>
<dbReference type="PANTHER" id="PTHR36922">
    <property type="entry name" value="BLL2446 PROTEIN"/>
    <property type="match status" value="1"/>
</dbReference>
<dbReference type="EMBL" id="KI912111">
    <property type="protein sequence ID" value="ETS83082.1"/>
    <property type="molecule type" value="Genomic_DNA"/>
</dbReference>
<dbReference type="Proteomes" id="UP000030651">
    <property type="component" value="Unassembled WGS sequence"/>
</dbReference>
<dbReference type="KEGG" id="pfy:PFICI_04958"/>
<sequence>MADVNIYDISAHHYIGALTVLVDILKKAAQQPDASTFPDATLIADMKPLTFHVQSVTKTVSRSLSRLLETEVQAWEDTETTMEELIQRAEACLAMLRGLDPATFVGKEKTVISLPAGEFVGKQFILGFGVPNIYFHLNMVYAILRMKGVPLGKADYLSPWHRPEA</sequence>
<keyword evidence="2" id="KW-1185">Reference proteome</keyword>
<accession>W3XCA9</accession>
<reference evidence="2" key="1">
    <citation type="journal article" date="2015" name="BMC Genomics">
        <title>Genomic and transcriptomic analysis of the endophytic fungus Pestalotiopsis fici reveals its lifestyle and high potential for synthesis of natural products.</title>
        <authorList>
            <person name="Wang X."/>
            <person name="Zhang X."/>
            <person name="Liu L."/>
            <person name="Xiang M."/>
            <person name="Wang W."/>
            <person name="Sun X."/>
            <person name="Che Y."/>
            <person name="Guo L."/>
            <person name="Liu G."/>
            <person name="Guo L."/>
            <person name="Wang C."/>
            <person name="Yin W.B."/>
            <person name="Stadler M."/>
            <person name="Zhang X."/>
            <person name="Liu X."/>
        </authorList>
    </citation>
    <scope>NUCLEOTIDE SEQUENCE [LARGE SCALE GENOMIC DNA]</scope>
    <source>
        <strain evidence="2">W106-1 / CGMCC3.15140</strain>
    </source>
</reference>
<dbReference type="STRING" id="1229662.W3XCA9"/>